<sequence length="70" mass="7834">MLKNELQATGGSRALFVAALSFMAQKRSYSLDQMKDETRSLIANAAVTARILDWPPATRSGTAHRRRRSR</sequence>
<dbReference type="EMBL" id="BA000040">
    <property type="protein sequence ID" value="BAC46887.1"/>
    <property type="molecule type" value="Genomic_DNA"/>
</dbReference>
<organism evidence="1 2">
    <name type="scientific">Bradyrhizobium diazoefficiens (strain JCM 10833 / BCRC 13528 / IAM 13628 / NBRC 14792 / USDA 110)</name>
    <dbReference type="NCBI Taxonomy" id="224911"/>
    <lineage>
        <taxon>Bacteria</taxon>
        <taxon>Pseudomonadati</taxon>
        <taxon>Pseudomonadota</taxon>
        <taxon>Alphaproteobacteria</taxon>
        <taxon>Hyphomicrobiales</taxon>
        <taxon>Nitrobacteraceae</taxon>
        <taxon>Bradyrhizobium</taxon>
    </lineage>
</organism>
<evidence type="ECO:0000313" key="2">
    <source>
        <dbReference type="Proteomes" id="UP000002526"/>
    </source>
</evidence>
<protein>
    <submittedName>
        <fullName evidence="1">Bsr1622 protein</fullName>
    </submittedName>
</protein>
<evidence type="ECO:0000313" key="1">
    <source>
        <dbReference type="EMBL" id="BAC46887.1"/>
    </source>
</evidence>
<name>Q89U00_BRADU</name>
<reference evidence="2" key="1">
    <citation type="journal article" date="2002" name="DNA Res.">
        <title>Complete genomic sequence of nitrogen-fixing symbiotic bacterium Bradyrhizobium japonicum USDA110.</title>
        <authorList>
            <person name="Kaneko T."/>
            <person name="Nakamura Y."/>
            <person name="Sato S."/>
            <person name="Minamisawa K."/>
            <person name="Uchiumi T."/>
            <person name="Sasamoto S."/>
            <person name="Watanabe A."/>
            <person name="Idesawa K."/>
            <person name="Iriguchi M."/>
            <person name="Kawashima K."/>
            <person name="Kohara M."/>
            <person name="Matsumoto M."/>
            <person name="Shimpo S."/>
            <person name="Tsuruoka H."/>
            <person name="Wada T."/>
            <person name="Yamada M."/>
            <person name="Tabata S."/>
        </authorList>
    </citation>
    <scope>NUCLEOTIDE SEQUENCE [LARGE SCALE GENOMIC DNA]</scope>
    <source>
        <strain evidence="2">JCM 10833 / BCRC 13528 / IAM 13628 / NBRC 14792 / USDA 110</strain>
    </source>
</reference>
<accession>Q89U00</accession>
<dbReference type="Proteomes" id="UP000002526">
    <property type="component" value="Chromosome"/>
</dbReference>
<dbReference type="HOGENOM" id="CLU_2749779_0_0_5"/>
<dbReference type="KEGG" id="bja:bsr1622"/>
<dbReference type="InParanoid" id="Q89U00"/>
<gene>
    <name evidence="1" type="ordered locus">bsr1622</name>
</gene>
<dbReference type="OrthoDB" id="8253784at2"/>
<dbReference type="EnsemblBacteria" id="BAC46887">
    <property type="protein sequence ID" value="BAC46887"/>
    <property type="gene ID" value="BAC46887"/>
</dbReference>
<keyword evidence="2" id="KW-1185">Reference proteome</keyword>
<proteinExistence type="predicted"/>
<dbReference type="AlphaFoldDB" id="Q89U00"/>